<sequence>MTKIECWINPFNPYSLIAKSNLDKALAHLELSTIEVEWKWFTDPIEQSFNSEGDSTWSIQNYYATSFDQSDVWVSLLFEDFNRQLLGSDYSIDLEKIALPHALQYSQYLKLAETLGKASEFLEFLMLEFWQKNKELTESTVNAFFTEETIISESVLELVKDDFLLTEELGISEAPMIIVNEEIGLCGIQPIEHLVEVISMAQSDQ</sequence>
<name>A0A6N8FBP7_9GAMM</name>
<dbReference type="AlphaFoldDB" id="A0A6N8FBP7"/>
<evidence type="ECO:0000313" key="1">
    <source>
        <dbReference type="EMBL" id="MUH72172.1"/>
    </source>
</evidence>
<dbReference type="EMBL" id="WOCD01000003">
    <property type="protein sequence ID" value="MUH72172.1"/>
    <property type="molecule type" value="Genomic_DNA"/>
</dbReference>
<comment type="caution">
    <text evidence="1">The sequence shown here is derived from an EMBL/GenBank/DDBJ whole genome shotgun (WGS) entry which is preliminary data.</text>
</comment>
<dbReference type="InterPro" id="IPR036249">
    <property type="entry name" value="Thioredoxin-like_sf"/>
</dbReference>
<protein>
    <recommendedName>
        <fullName evidence="3">DSBA-like thioredoxin domain-containing protein</fullName>
    </recommendedName>
</protein>
<dbReference type="Proteomes" id="UP000439994">
    <property type="component" value="Unassembled WGS sequence"/>
</dbReference>
<keyword evidence="2" id="KW-1185">Reference proteome</keyword>
<dbReference type="SUPFAM" id="SSF52833">
    <property type="entry name" value="Thioredoxin-like"/>
    <property type="match status" value="1"/>
</dbReference>
<evidence type="ECO:0000313" key="2">
    <source>
        <dbReference type="Proteomes" id="UP000439994"/>
    </source>
</evidence>
<accession>A0A6N8FBP7</accession>
<dbReference type="Gene3D" id="3.40.30.10">
    <property type="entry name" value="Glutaredoxin"/>
    <property type="match status" value="1"/>
</dbReference>
<organism evidence="1 2">
    <name type="scientific">Psychrosphaera haliotis</name>
    <dbReference type="NCBI Taxonomy" id="555083"/>
    <lineage>
        <taxon>Bacteria</taxon>
        <taxon>Pseudomonadati</taxon>
        <taxon>Pseudomonadota</taxon>
        <taxon>Gammaproteobacteria</taxon>
        <taxon>Alteromonadales</taxon>
        <taxon>Pseudoalteromonadaceae</taxon>
        <taxon>Psychrosphaera</taxon>
    </lineage>
</organism>
<reference evidence="1 2" key="1">
    <citation type="submission" date="2019-11" db="EMBL/GenBank/DDBJ databases">
        <title>P. haliotis isolates from Z. marina roots.</title>
        <authorList>
            <person name="Cohen M."/>
            <person name="Jospin G."/>
            <person name="Eisen J.A."/>
            <person name="Coil D.A."/>
        </authorList>
    </citation>
    <scope>NUCLEOTIDE SEQUENCE [LARGE SCALE GENOMIC DNA]</scope>
    <source>
        <strain evidence="1 2">UCD-MCMsp1aY</strain>
    </source>
</reference>
<proteinExistence type="predicted"/>
<dbReference type="RefSeq" id="WP_155695370.1">
    <property type="nucleotide sequence ID" value="NZ_WOCD01000003.1"/>
</dbReference>
<evidence type="ECO:0008006" key="3">
    <source>
        <dbReference type="Google" id="ProtNLM"/>
    </source>
</evidence>
<gene>
    <name evidence="1" type="ORF">GNP35_06580</name>
</gene>